<evidence type="ECO:0000256" key="1">
    <source>
        <dbReference type="SAM" id="MobiDB-lite"/>
    </source>
</evidence>
<name>A0A2J6RFS5_HYAVF</name>
<evidence type="ECO:0000313" key="4">
    <source>
        <dbReference type="Proteomes" id="UP000235786"/>
    </source>
</evidence>
<dbReference type="EMBL" id="KZ613949">
    <property type="protein sequence ID" value="PMD37365.1"/>
    <property type="molecule type" value="Genomic_DNA"/>
</dbReference>
<feature type="compositionally biased region" description="Basic and acidic residues" evidence="1">
    <location>
        <begin position="1"/>
        <end position="14"/>
    </location>
</feature>
<evidence type="ECO:0000313" key="3">
    <source>
        <dbReference type="EMBL" id="PMD37365.1"/>
    </source>
</evidence>
<organism evidence="3 4">
    <name type="scientific">Hyaloscypha variabilis (strain UAMH 11265 / GT02V1 / F)</name>
    <name type="common">Meliniomyces variabilis</name>
    <dbReference type="NCBI Taxonomy" id="1149755"/>
    <lineage>
        <taxon>Eukaryota</taxon>
        <taxon>Fungi</taxon>
        <taxon>Dikarya</taxon>
        <taxon>Ascomycota</taxon>
        <taxon>Pezizomycotina</taxon>
        <taxon>Leotiomycetes</taxon>
        <taxon>Helotiales</taxon>
        <taxon>Hyaloscyphaceae</taxon>
        <taxon>Hyaloscypha</taxon>
        <taxon>Hyaloscypha variabilis</taxon>
    </lineage>
</organism>
<dbReference type="AlphaFoldDB" id="A0A2J6RFS5"/>
<gene>
    <name evidence="3" type="ORF">L207DRAFT_568371</name>
</gene>
<dbReference type="Proteomes" id="UP000235786">
    <property type="component" value="Unassembled WGS sequence"/>
</dbReference>
<keyword evidence="2" id="KW-0472">Membrane</keyword>
<keyword evidence="2" id="KW-0812">Transmembrane</keyword>
<feature type="transmembrane region" description="Helical" evidence="2">
    <location>
        <begin position="85"/>
        <end position="108"/>
    </location>
</feature>
<accession>A0A2J6RFS5</accession>
<keyword evidence="2" id="KW-1133">Transmembrane helix</keyword>
<reference evidence="3 4" key="1">
    <citation type="submission" date="2016-04" db="EMBL/GenBank/DDBJ databases">
        <title>A degradative enzymes factory behind the ericoid mycorrhizal symbiosis.</title>
        <authorList>
            <consortium name="DOE Joint Genome Institute"/>
            <person name="Martino E."/>
            <person name="Morin E."/>
            <person name="Grelet G."/>
            <person name="Kuo A."/>
            <person name="Kohler A."/>
            <person name="Daghino S."/>
            <person name="Barry K."/>
            <person name="Choi C."/>
            <person name="Cichocki N."/>
            <person name="Clum A."/>
            <person name="Copeland A."/>
            <person name="Hainaut M."/>
            <person name="Haridas S."/>
            <person name="Labutti K."/>
            <person name="Lindquist E."/>
            <person name="Lipzen A."/>
            <person name="Khouja H.-R."/>
            <person name="Murat C."/>
            <person name="Ohm R."/>
            <person name="Olson A."/>
            <person name="Spatafora J."/>
            <person name="Veneault-Fourrey C."/>
            <person name="Henrissat B."/>
            <person name="Grigoriev I."/>
            <person name="Martin F."/>
            <person name="Perotto S."/>
        </authorList>
    </citation>
    <scope>NUCLEOTIDE SEQUENCE [LARGE SCALE GENOMIC DNA]</scope>
    <source>
        <strain evidence="3 4">F</strain>
    </source>
</reference>
<keyword evidence="4" id="KW-1185">Reference proteome</keyword>
<proteinExistence type="predicted"/>
<evidence type="ECO:0000256" key="2">
    <source>
        <dbReference type="SAM" id="Phobius"/>
    </source>
</evidence>
<protein>
    <submittedName>
        <fullName evidence="3">Uncharacterized protein</fullName>
    </submittedName>
</protein>
<feature type="region of interest" description="Disordered" evidence="1">
    <location>
        <begin position="1"/>
        <end position="23"/>
    </location>
</feature>
<sequence>MEELKADQSEKAPTESKQAAMKKAQKVPQVLLAHGAAAPVRETDYLPNSSVATRLSEINCFDTMRLPANSAHDAATLTTTYKSSYVIVVLLGEWSKYFAMILMLEMGFKFQRDRDHMMPALGGQSLAVKPFVGE</sequence>